<dbReference type="AlphaFoldDB" id="A0A1Z1MBI3"/>
<dbReference type="GO" id="GO:0015935">
    <property type="term" value="C:small ribosomal subunit"/>
    <property type="evidence" value="ECO:0007669"/>
    <property type="project" value="TreeGrafter"/>
</dbReference>
<dbReference type="GO" id="GO:0003735">
    <property type="term" value="F:structural constituent of ribosome"/>
    <property type="evidence" value="ECO:0007669"/>
    <property type="project" value="InterPro"/>
</dbReference>
<evidence type="ECO:0000256" key="2">
    <source>
        <dbReference type="ARBA" id="ARBA00022730"/>
    </source>
</evidence>
<dbReference type="InterPro" id="IPR002583">
    <property type="entry name" value="Ribosomal_bS20"/>
</dbReference>
<dbReference type="PANTHER" id="PTHR33398">
    <property type="entry name" value="30S RIBOSOMAL PROTEIN S20"/>
    <property type="match status" value="1"/>
</dbReference>
<evidence type="ECO:0000256" key="1">
    <source>
        <dbReference type="ARBA" id="ARBA00007634"/>
    </source>
</evidence>
<dbReference type="Pfam" id="PF01649">
    <property type="entry name" value="Ribosomal_S20p"/>
    <property type="match status" value="1"/>
</dbReference>
<name>A0A1Z1MBI3_9FLOR</name>
<dbReference type="SUPFAM" id="SSF46992">
    <property type="entry name" value="Ribosomal protein S20"/>
    <property type="match status" value="1"/>
</dbReference>
<evidence type="ECO:0000256" key="4">
    <source>
        <dbReference type="ARBA" id="ARBA00022980"/>
    </source>
</evidence>
<dbReference type="GO" id="GO:0006412">
    <property type="term" value="P:translation"/>
    <property type="evidence" value="ECO:0007669"/>
    <property type="project" value="UniProtKB-UniRule"/>
</dbReference>
<dbReference type="PANTHER" id="PTHR33398:SF1">
    <property type="entry name" value="SMALL RIBOSOMAL SUBUNIT PROTEIN BS20C"/>
    <property type="match status" value="1"/>
</dbReference>
<proteinExistence type="inferred from homology"/>
<dbReference type="GO" id="GO:0005829">
    <property type="term" value="C:cytosol"/>
    <property type="evidence" value="ECO:0007669"/>
    <property type="project" value="TreeGrafter"/>
</dbReference>
<dbReference type="EMBL" id="MF101427">
    <property type="protein sequence ID" value="ARW63320.1"/>
    <property type="molecule type" value="Genomic_DNA"/>
</dbReference>
<sequence>MPQTKSQIKNIKIILRNRNNNRKYKLAVKQAIKKYLVSTKDISHNKNQSDIIICKNNLSSVYKKIDKAVNKNVLHKNTASRKKARLAKLLSQLVL</sequence>
<evidence type="ECO:0000256" key="3">
    <source>
        <dbReference type="ARBA" id="ARBA00022884"/>
    </source>
</evidence>
<dbReference type="NCBIfam" id="TIGR00029">
    <property type="entry name" value="S20"/>
    <property type="match status" value="1"/>
</dbReference>
<protein>
    <recommendedName>
        <fullName evidence="6">Small ribosomal subunit protein bS20c</fullName>
    </recommendedName>
</protein>
<keyword evidence="3 6" id="KW-0694">RNA-binding</keyword>
<dbReference type="InterPro" id="IPR036510">
    <property type="entry name" value="Ribosomal_bS20_sf"/>
</dbReference>
<keyword evidence="2 6" id="KW-0699">rRNA-binding</keyword>
<comment type="similarity">
    <text evidence="1 6">Belongs to the bacterial ribosomal protein bS20 family.</text>
</comment>
<gene>
    <name evidence="6 7" type="primary">rps20</name>
</gene>
<organism evidence="7">
    <name type="scientific">Polysiphonia elongata</name>
    <dbReference type="NCBI Taxonomy" id="159753"/>
    <lineage>
        <taxon>Eukaryota</taxon>
        <taxon>Rhodophyta</taxon>
        <taxon>Florideophyceae</taxon>
        <taxon>Rhodymeniophycidae</taxon>
        <taxon>Ceramiales</taxon>
        <taxon>Rhodomelaceae</taxon>
        <taxon>Polysiphonioideae</taxon>
        <taxon>Polysiphonia</taxon>
    </lineage>
</organism>
<dbReference type="GeneID" id="33356673"/>
<dbReference type="GO" id="GO:0009507">
    <property type="term" value="C:chloroplast"/>
    <property type="evidence" value="ECO:0007669"/>
    <property type="project" value="UniProtKB-SubCell"/>
</dbReference>
<keyword evidence="5 6" id="KW-0687">Ribonucleoprotein</keyword>
<evidence type="ECO:0000313" key="7">
    <source>
        <dbReference type="EMBL" id="ARW63320.1"/>
    </source>
</evidence>
<geneLocation type="chloroplast" evidence="7"/>
<dbReference type="Gene3D" id="1.20.58.110">
    <property type="entry name" value="Ribosomal protein S20"/>
    <property type="match status" value="1"/>
</dbReference>
<reference evidence="7" key="1">
    <citation type="journal article" date="2017" name="J. Phycol.">
        <title>Analysis of chloroplast genomes and a supermatrix inform reclassification of the Rhodomelaceae (Rhodophyta).</title>
        <authorList>
            <person name="Diaz-Tapia P."/>
            <person name="Maggs C.A."/>
            <person name="West J.A."/>
            <person name="Verbruggen H."/>
        </authorList>
    </citation>
    <scope>NUCLEOTIDE SEQUENCE</scope>
    <source>
        <strain evidence="7">PD547</strain>
    </source>
</reference>
<comment type="function">
    <text evidence="6">Binds directly to 16S ribosomal RNA.</text>
</comment>
<evidence type="ECO:0000256" key="6">
    <source>
        <dbReference type="HAMAP-Rule" id="MF_00500"/>
    </source>
</evidence>
<keyword evidence="7" id="KW-0150">Chloroplast</keyword>
<dbReference type="GO" id="GO:0070181">
    <property type="term" value="F:small ribosomal subunit rRNA binding"/>
    <property type="evidence" value="ECO:0007669"/>
    <property type="project" value="TreeGrafter"/>
</dbReference>
<keyword evidence="7" id="KW-0934">Plastid</keyword>
<dbReference type="HAMAP" id="MF_00500">
    <property type="entry name" value="Ribosomal_bS20"/>
    <property type="match status" value="1"/>
</dbReference>
<comment type="subcellular location">
    <subcellularLocation>
        <location evidence="6">Plastid</location>
        <location evidence="6">Chloroplast</location>
    </subcellularLocation>
</comment>
<evidence type="ECO:0000256" key="5">
    <source>
        <dbReference type="ARBA" id="ARBA00023274"/>
    </source>
</evidence>
<dbReference type="RefSeq" id="YP_009394758.1">
    <property type="nucleotide sequence ID" value="NC_035274.1"/>
</dbReference>
<keyword evidence="4 6" id="KW-0689">Ribosomal protein</keyword>
<accession>A0A1Z1MBI3</accession>